<proteinExistence type="predicted"/>
<dbReference type="SMART" id="SM00409">
    <property type="entry name" value="IG"/>
    <property type="match status" value="1"/>
</dbReference>
<reference evidence="4 5" key="1">
    <citation type="journal article" date="2018" name="Nat. Ecol. Evol.">
        <title>Genomic signatures of mitonuclear coevolution across populations of Tigriopus californicus.</title>
        <authorList>
            <person name="Barreto F.S."/>
            <person name="Watson E.T."/>
            <person name="Lima T.G."/>
            <person name="Willett C.S."/>
            <person name="Edmands S."/>
            <person name="Li W."/>
            <person name="Burton R.S."/>
        </authorList>
    </citation>
    <scope>NUCLEOTIDE SEQUENCE [LARGE SCALE GENOMIC DNA]</scope>
    <source>
        <strain evidence="4 5">San Diego</strain>
    </source>
</reference>
<evidence type="ECO:0000259" key="3">
    <source>
        <dbReference type="PROSITE" id="PS50835"/>
    </source>
</evidence>
<evidence type="ECO:0000313" key="5">
    <source>
        <dbReference type="Proteomes" id="UP000318571"/>
    </source>
</evidence>
<keyword evidence="2" id="KW-0812">Transmembrane</keyword>
<feature type="region of interest" description="Disordered" evidence="1">
    <location>
        <begin position="190"/>
        <end position="290"/>
    </location>
</feature>
<protein>
    <recommendedName>
        <fullName evidence="3">Ig-like domain-containing protein</fullName>
    </recommendedName>
</protein>
<evidence type="ECO:0000313" key="4">
    <source>
        <dbReference type="EMBL" id="TRY73071.1"/>
    </source>
</evidence>
<feature type="non-terminal residue" evidence="4">
    <location>
        <position position="303"/>
    </location>
</feature>
<dbReference type="SUPFAM" id="SSF48726">
    <property type="entry name" value="Immunoglobulin"/>
    <property type="match status" value="1"/>
</dbReference>
<dbReference type="InterPro" id="IPR013783">
    <property type="entry name" value="Ig-like_fold"/>
</dbReference>
<keyword evidence="2" id="KW-1133">Transmembrane helix</keyword>
<name>A0A553P5W4_TIGCA</name>
<feature type="transmembrane region" description="Helical" evidence="2">
    <location>
        <begin position="12"/>
        <end position="33"/>
    </location>
</feature>
<dbReference type="InterPro" id="IPR007110">
    <property type="entry name" value="Ig-like_dom"/>
</dbReference>
<feature type="domain" description="Ig-like" evidence="3">
    <location>
        <begin position="85"/>
        <end position="185"/>
    </location>
</feature>
<keyword evidence="5" id="KW-1185">Reference proteome</keyword>
<organism evidence="4 5">
    <name type="scientific">Tigriopus californicus</name>
    <name type="common">Marine copepod</name>
    <dbReference type="NCBI Taxonomy" id="6832"/>
    <lineage>
        <taxon>Eukaryota</taxon>
        <taxon>Metazoa</taxon>
        <taxon>Ecdysozoa</taxon>
        <taxon>Arthropoda</taxon>
        <taxon>Crustacea</taxon>
        <taxon>Multicrustacea</taxon>
        <taxon>Hexanauplia</taxon>
        <taxon>Copepoda</taxon>
        <taxon>Harpacticoida</taxon>
        <taxon>Harpacticidae</taxon>
        <taxon>Tigriopus</taxon>
    </lineage>
</organism>
<dbReference type="AlphaFoldDB" id="A0A553P5W4"/>
<dbReference type="PROSITE" id="PS50835">
    <property type="entry name" value="IG_LIKE"/>
    <property type="match status" value="1"/>
</dbReference>
<dbReference type="InterPro" id="IPR003599">
    <property type="entry name" value="Ig_sub"/>
</dbReference>
<dbReference type="InterPro" id="IPR036179">
    <property type="entry name" value="Ig-like_dom_sf"/>
</dbReference>
<dbReference type="Proteomes" id="UP000318571">
    <property type="component" value="Chromosome 3"/>
</dbReference>
<feature type="compositionally biased region" description="Basic and acidic residues" evidence="1">
    <location>
        <begin position="263"/>
        <end position="289"/>
    </location>
</feature>
<sequence>MEHRHLAGIQWWPALVILAFMGTQGVLCAAVALPEAEPLPLAFAEPEALPQASPWPEPIPMPWAFPDSDPEPLAASSTGGGCGPPRLSSPWPNITASHGQPFKLSCPLDTRNSCLIDRVEWYFSAQNPGVPSSGIETRRKLLKHMALAFDPLMLYFPSVSQEHSGWYTCMVGNTQGMSEASSFLDVRHRRGTRRRFQSRPSQAVPQRQQQQRVVPTQTQSQISESREETESQNGVQSRFSVYARFRGDRGFRNPNQAAPQALQRRDPIQSRNNDRNKPVESVDQTHEQGLDAVHQHLRYIYDK</sequence>
<dbReference type="Gene3D" id="2.60.40.10">
    <property type="entry name" value="Immunoglobulins"/>
    <property type="match status" value="1"/>
</dbReference>
<accession>A0A553P5W4</accession>
<evidence type="ECO:0000256" key="2">
    <source>
        <dbReference type="SAM" id="Phobius"/>
    </source>
</evidence>
<evidence type="ECO:0000256" key="1">
    <source>
        <dbReference type="SAM" id="MobiDB-lite"/>
    </source>
</evidence>
<feature type="compositionally biased region" description="Low complexity" evidence="1">
    <location>
        <begin position="198"/>
        <end position="221"/>
    </location>
</feature>
<comment type="caution">
    <text evidence="4">The sequence shown here is derived from an EMBL/GenBank/DDBJ whole genome shotgun (WGS) entry which is preliminary data.</text>
</comment>
<dbReference type="EMBL" id="VCGU01000007">
    <property type="protein sequence ID" value="TRY73071.1"/>
    <property type="molecule type" value="Genomic_DNA"/>
</dbReference>
<keyword evidence="2" id="KW-0472">Membrane</keyword>
<gene>
    <name evidence="4" type="ORF">TCAL_07760</name>
</gene>